<evidence type="ECO:0000256" key="1">
    <source>
        <dbReference type="SAM" id="MobiDB-lite"/>
    </source>
</evidence>
<accession>A0A8H6IXC3</accession>
<evidence type="ECO:0000313" key="2">
    <source>
        <dbReference type="EMBL" id="KAF6802540.1"/>
    </source>
</evidence>
<reference evidence="2" key="1">
    <citation type="journal article" date="2020" name="Phytopathology">
        <title>Genome Sequence Resources of Colletotrichum truncatum, C. plurivorum, C. musicola, and C. sojae: Four Species Pathogenic to Soybean (Glycine max).</title>
        <authorList>
            <person name="Rogerio F."/>
            <person name="Boufleur T.R."/>
            <person name="Ciampi-Guillardi M."/>
            <person name="Sukno S.A."/>
            <person name="Thon M.R."/>
            <person name="Massola Junior N.S."/>
            <person name="Baroncelli R."/>
        </authorList>
    </citation>
    <scope>NUCLEOTIDE SEQUENCE</scope>
    <source>
        <strain evidence="2">LFN0074</strain>
    </source>
</reference>
<comment type="caution">
    <text evidence="2">The sequence shown here is derived from an EMBL/GenBank/DDBJ whole genome shotgun (WGS) entry which is preliminary data.</text>
</comment>
<dbReference type="AlphaFoldDB" id="A0A8H6IXC3"/>
<gene>
    <name evidence="2" type="ORF">CMUS01_15320</name>
</gene>
<dbReference type="EMBL" id="WIGM01001258">
    <property type="protein sequence ID" value="KAF6802540.1"/>
    <property type="molecule type" value="Genomic_DNA"/>
</dbReference>
<evidence type="ECO:0000313" key="3">
    <source>
        <dbReference type="Proteomes" id="UP000639643"/>
    </source>
</evidence>
<protein>
    <submittedName>
        <fullName evidence="2">Uncharacterized protein</fullName>
    </submittedName>
</protein>
<sequence length="180" mass="20356">MLELDTKFKTGLINPFHGRFISPEPLNDDFRASTPDAKADDKVDTKDGTETNTNVDAGVQTEDDCCTCSKCLKARAAPEHKSAAAAKKGWQHLPNTEFPWKLEQLVDQEDNWRGTWVLEVKDMGAMDWGITRVPKADGEGRGGRYQRQPTRQLPFPPDGDWHRETLSGGQDDQWVMVRRE</sequence>
<proteinExistence type="predicted"/>
<keyword evidence="3" id="KW-1185">Reference proteome</keyword>
<dbReference type="Proteomes" id="UP000639643">
    <property type="component" value="Unassembled WGS sequence"/>
</dbReference>
<feature type="region of interest" description="Disordered" evidence="1">
    <location>
        <begin position="24"/>
        <end position="55"/>
    </location>
</feature>
<dbReference type="OrthoDB" id="4808018at2759"/>
<feature type="region of interest" description="Disordered" evidence="1">
    <location>
        <begin position="132"/>
        <end position="180"/>
    </location>
</feature>
<feature type="compositionally biased region" description="Basic and acidic residues" evidence="1">
    <location>
        <begin position="37"/>
        <end position="49"/>
    </location>
</feature>
<organism evidence="2 3">
    <name type="scientific">Colletotrichum musicola</name>
    <dbReference type="NCBI Taxonomy" id="2175873"/>
    <lineage>
        <taxon>Eukaryota</taxon>
        <taxon>Fungi</taxon>
        <taxon>Dikarya</taxon>
        <taxon>Ascomycota</taxon>
        <taxon>Pezizomycotina</taxon>
        <taxon>Sordariomycetes</taxon>
        <taxon>Hypocreomycetidae</taxon>
        <taxon>Glomerellales</taxon>
        <taxon>Glomerellaceae</taxon>
        <taxon>Colletotrichum</taxon>
        <taxon>Colletotrichum orchidearum species complex</taxon>
    </lineage>
</organism>
<name>A0A8H6IXC3_9PEZI</name>